<dbReference type="Gene3D" id="1.10.760.10">
    <property type="entry name" value="Cytochrome c-like domain"/>
    <property type="match status" value="1"/>
</dbReference>
<dbReference type="Pfam" id="PF00034">
    <property type="entry name" value="Cytochrom_C"/>
    <property type="match status" value="1"/>
</dbReference>
<comment type="caution">
    <text evidence="9">The sequence shown here is derived from an EMBL/GenBank/DDBJ whole genome shotgun (WGS) entry which is preliminary data.</text>
</comment>
<evidence type="ECO:0000256" key="3">
    <source>
        <dbReference type="ARBA" id="ARBA00022723"/>
    </source>
</evidence>
<dbReference type="AlphaFoldDB" id="A0A844XB77"/>
<evidence type="ECO:0000256" key="4">
    <source>
        <dbReference type="ARBA" id="ARBA00022982"/>
    </source>
</evidence>
<keyword evidence="10" id="KW-1185">Reference proteome</keyword>
<keyword evidence="5 6" id="KW-0408">Iron</keyword>
<keyword evidence="2 6" id="KW-0349">Heme</keyword>
<evidence type="ECO:0000256" key="6">
    <source>
        <dbReference type="PROSITE-ProRule" id="PRU00433"/>
    </source>
</evidence>
<dbReference type="GO" id="GO:0009055">
    <property type="term" value="F:electron transfer activity"/>
    <property type="evidence" value="ECO:0007669"/>
    <property type="project" value="InterPro"/>
</dbReference>
<dbReference type="GO" id="GO:0020037">
    <property type="term" value="F:heme binding"/>
    <property type="evidence" value="ECO:0007669"/>
    <property type="project" value="InterPro"/>
</dbReference>
<evidence type="ECO:0000256" key="7">
    <source>
        <dbReference type="SAM" id="MobiDB-lite"/>
    </source>
</evidence>
<evidence type="ECO:0000256" key="1">
    <source>
        <dbReference type="ARBA" id="ARBA00022448"/>
    </source>
</evidence>
<dbReference type="InterPro" id="IPR002327">
    <property type="entry name" value="Cyt_c_1A/1B"/>
</dbReference>
<keyword evidence="4" id="KW-0249">Electron transport</keyword>
<reference evidence="9 10" key="1">
    <citation type="submission" date="2019-12" db="EMBL/GenBank/DDBJ databases">
        <authorList>
            <person name="Lee S.D."/>
        </authorList>
    </citation>
    <scope>NUCLEOTIDE SEQUENCE [LARGE SCALE GENOMIC DNA]</scope>
    <source>
        <strain evidence="9 10">GH3-10</strain>
    </source>
</reference>
<dbReference type="EMBL" id="WUBR01000001">
    <property type="protein sequence ID" value="MWV27090.1"/>
    <property type="molecule type" value="Genomic_DNA"/>
</dbReference>
<accession>A0A844XB77</accession>
<evidence type="ECO:0000259" key="8">
    <source>
        <dbReference type="PROSITE" id="PS51007"/>
    </source>
</evidence>
<protein>
    <submittedName>
        <fullName evidence="9">C-type cytochrome</fullName>
    </submittedName>
</protein>
<keyword evidence="3 6" id="KW-0479">Metal-binding</keyword>
<dbReference type="InterPro" id="IPR009056">
    <property type="entry name" value="Cyt_c-like_dom"/>
</dbReference>
<dbReference type="SUPFAM" id="SSF46626">
    <property type="entry name" value="Cytochrome c"/>
    <property type="match status" value="1"/>
</dbReference>
<dbReference type="GO" id="GO:0046872">
    <property type="term" value="F:metal ion binding"/>
    <property type="evidence" value="ECO:0007669"/>
    <property type="project" value="UniProtKB-KW"/>
</dbReference>
<keyword evidence="1" id="KW-0813">Transport</keyword>
<evidence type="ECO:0000313" key="10">
    <source>
        <dbReference type="Proteomes" id="UP000461409"/>
    </source>
</evidence>
<reference evidence="9 10" key="2">
    <citation type="submission" date="2020-02" db="EMBL/GenBank/DDBJ databases">
        <title>Erythrobacter dongmakensis sp. nov., isolated from a tidal mudflat.</title>
        <authorList>
            <person name="Kim I.S."/>
        </authorList>
    </citation>
    <scope>NUCLEOTIDE SEQUENCE [LARGE SCALE GENOMIC DNA]</scope>
    <source>
        <strain evidence="9 10">GH3-10</strain>
    </source>
</reference>
<gene>
    <name evidence="9" type="ORF">GRF63_04140</name>
</gene>
<feature type="domain" description="Cytochrome c" evidence="8">
    <location>
        <begin position="67"/>
        <end position="168"/>
    </location>
</feature>
<sequence length="228" mass="22873">MMSNTNTIFGWVLASGIVALGLSSISAKYFHADNPEVEEGEFGYVIDAPEEGAADDGPSFAALLAQGSASAGEAVFAKCTACHSIAQGGAAGIGPNLYGVLGTPIGQHAAGFAYSSALSSKGGTWDYDAMDAWLASPRGFANGTKMSFAGLSSAEDRANVTLYLRENGGGPPLPEVPAEGVDVEGELDGAGEGPGQTQGEPANPVEAAGAMGDEQPVPEQVSATNTGD</sequence>
<proteinExistence type="predicted"/>
<dbReference type="Proteomes" id="UP000461409">
    <property type="component" value="Unassembled WGS sequence"/>
</dbReference>
<evidence type="ECO:0000256" key="2">
    <source>
        <dbReference type="ARBA" id="ARBA00022617"/>
    </source>
</evidence>
<evidence type="ECO:0000256" key="5">
    <source>
        <dbReference type="ARBA" id="ARBA00023004"/>
    </source>
</evidence>
<dbReference type="PROSITE" id="PS51007">
    <property type="entry name" value="CYTC"/>
    <property type="match status" value="1"/>
</dbReference>
<organism evidence="9 10">
    <name type="scientific">Aurantiacibacter rhizosphaerae</name>
    <dbReference type="NCBI Taxonomy" id="2691582"/>
    <lineage>
        <taxon>Bacteria</taxon>
        <taxon>Pseudomonadati</taxon>
        <taxon>Pseudomonadota</taxon>
        <taxon>Alphaproteobacteria</taxon>
        <taxon>Sphingomonadales</taxon>
        <taxon>Erythrobacteraceae</taxon>
        <taxon>Aurantiacibacter</taxon>
    </lineage>
</organism>
<dbReference type="InterPro" id="IPR036909">
    <property type="entry name" value="Cyt_c-like_dom_sf"/>
</dbReference>
<dbReference type="PRINTS" id="PR00604">
    <property type="entry name" value="CYTCHRMECIAB"/>
</dbReference>
<name>A0A844XB77_9SPHN</name>
<feature type="region of interest" description="Disordered" evidence="7">
    <location>
        <begin position="165"/>
        <end position="228"/>
    </location>
</feature>
<dbReference type="PANTHER" id="PTHR11961">
    <property type="entry name" value="CYTOCHROME C"/>
    <property type="match status" value="1"/>
</dbReference>
<evidence type="ECO:0000313" key="9">
    <source>
        <dbReference type="EMBL" id="MWV27090.1"/>
    </source>
</evidence>